<feature type="compositionally biased region" description="Polar residues" evidence="4">
    <location>
        <begin position="13"/>
        <end position="22"/>
    </location>
</feature>
<dbReference type="FunCoup" id="A0A6I9S8V7">
    <property type="interactions" value="3247"/>
</dbReference>
<dbReference type="AlphaFoldDB" id="A0A6I9S8V7"/>
<gene>
    <name evidence="7" type="primary">LOC105058411</name>
</gene>
<evidence type="ECO:0000313" key="7">
    <source>
        <dbReference type="RefSeq" id="XP_010939637.1"/>
    </source>
</evidence>
<evidence type="ECO:0000256" key="1">
    <source>
        <dbReference type="ARBA" id="ARBA00008140"/>
    </source>
</evidence>
<dbReference type="InterPro" id="IPR042266">
    <property type="entry name" value="PPPDE_sf"/>
</dbReference>
<dbReference type="Proteomes" id="UP000504607">
    <property type="component" value="Chromosome 15"/>
</dbReference>
<evidence type="ECO:0000259" key="5">
    <source>
        <dbReference type="PROSITE" id="PS51858"/>
    </source>
</evidence>
<comment type="similarity">
    <text evidence="1">Belongs to the DeSI family.</text>
</comment>
<dbReference type="GO" id="GO:0006508">
    <property type="term" value="P:proteolysis"/>
    <property type="evidence" value="ECO:0007669"/>
    <property type="project" value="UniProtKB-KW"/>
</dbReference>
<dbReference type="Pfam" id="PF05903">
    <property type="entry name" value="Peptidase_C97"/>
    <property type="match status" value="1"/>
</dbReference>
<keyword evidence="6" id="KW-1185">Reference proteome</keyword>
<organism evidence="6 7">
    <name type="scientific">Elaeis guineensis var. tenera</name>
    <name type="common">Oil palm</name>
    <dbReference type="NCBI Taxonomy" id="51953"/>
    <lineage>
        <taxon>Eukaryota</taxon>
        <taxon>Viridiplantae</taxon>
        <taxon>Streptophyta</taxon>
        <taxon>Embryophyta</taxon>
        <taxon>Tracheophyta</taxon>
        <taxon>Spermatophyta</taxon>
        <taxon>Magnoliopsida</taxon>
        <taxon>Liliopsida</taxon>
        <taxon>Arecaceae</taxon>
        <taxon>Arecoideae</taxon>
        <taxon>Cocoseae</taxon>
        <taxon>Elaeidinae</taxon>
        <taxon>Elaeis</taxon>
    </lineage>
</organism>
<dbReference type="OrthoDB" id="412286at2759"/>
<dbReference type="GO" id="GO:0101005">
    <property type="term" value="F:deubiquitinase activity"/>
    <property type="evidence" value="ECO:0007669"/>
    <property type="project" value="TreeGrafter"/>
</dbReference>
<dbReference type="InterPro" id="IPR008580">
    <property type="entry name" value="PPPDE_dom"/>
</dbReference>
<proteinExistence type="inferred from homology"/>
<evidence type="ECO:0000256" key="2">
    <source>
        <dbReference type="ARBA" id="ARBA00022670"/>
    </source>
</evidence>
<keyword evidence="3" id="KW-0378">Hydrolase</keyword>
<sequence length="223" mass="24991">MRSLLSCSSSSLRDQANGGSSTSNRTHIYLNVYDLTPINNYLYWFGLGIFHSGIEVHGMEYGFGAHEYPTSGVFEVEPKSCPGFIFRRSVWLGTTHMSHSDFRLFIEQLAGRYHGDTYHLIAKNCNHFTDDVCTRLTGKPIPGWVNRLARLGSFCNCLLPETIQITAVRHLPEHLELSDGSESMASSIGGESDEEPDHQLLIMPSSDSAFSKDKPLRLAREMM</sequence>
<name>A0A6I9S8V7_ELAGV</name>
<dbReference type="RefSeq" id="XP_010939637.1">
    <property type="nucleotide sequence ID" value="XM_010941335.3"/>
</dbReference>
<dbReference type="PANTHER" id="PTHR12378:SF10">
    <property type="entry name" value="OS04G0548000 PROTEIN"/>
    <property type="match status" value="1"/>
</dbReference>
<accession>A0A6I9S8V7</accession>
<feature type="region of interest" description="Disordered" evidence="4">
    <location>
        <begin position="1"/>
        <end position="22"/>
    </location>
</feature>
<dbReference type="PANTHER" id="PTHR12378">
    <property type="entry name" value="DESUMOYLATING ISOPEPTIDASE"/>
    <property type="match status" value="1"/>
</dbReference>
<dbReference type="InParanoid" id="A0A6I9S8V7"/>
<evidence type="ECO:0000256" key="4">
    <source>
        <dbReference type="SAM" id="MobiDB-lite"/>
    </source>
</evidence>
<evidence type="ECO:0000313" key="6">
    <source>
        <dbReference type="Proteomes" id="UP000504607"/>
    </source>
</evidence>
<keyword evidence="2" id="KW-0645">Protease</keyword>
<dbReference type="GO" id="GO:0016579">
    <property type="term" value="P:protein deubiquitination"/>
    <property type="evidence" value="ECO:0007669"/>
    <property type="project" value="TreeGrafter"/>
</dbReference>
<dbReference type="Gene3D" id="3.90.1720.30">
    <property type="entry name" value="PPPDE domains"/>
    <property type="match status" value="1"/>
</dbReference>
<feature type="compositionally biased region" description="Low complexity" evidence="4">
    <location>
        <begin position="1"/>
        <end position="12"/>
    </location>
</feature>
<feature type="domain" description="PPPDE" evidence="5">
    <location>
        <begin position="26"/>
        <end position="163"/>
    </location>
</feature>
<dbReference type="SMART" id="SM01179">
    <property type="entry name" value="DUF862"/>
    <property type="match status" value="1"/>
</dbReference>
<dbReference type="PROSITE" id="PS51858">
    <property type="entry name" value="PPPDE"/>
    <property type="match status" value="1"/>
</dbReference>
<evidence type="ECO:0000256" key="3">
    <source>
        <dbReference type="ARBA" id="ARBA00022801"/>
    </source>
</evidence>
<protein>
    <submittedName>
        <fullName evidence="7">DeSI-like protein At4g17486</fullName>
    </submittedName>
</protein>
<reference evidence="7" key="1">
    <citation type="submission" date="2025-08" db="UniProtKB">
        <authorList>
            <consortium name="RefSeq"/>
        </authorList>
    </citation>
    <scope>IDENTIFICATION</scope>
</reference>